<reference evidence="2 3" key="1">
    <citation type="journal article" date="2014" name="Genome Biol. Evol.">
        <title>The genome of the myxosporean Thelohanellus kitauei shows adaptations to nutrient acquisition within its fish host.</title>
        <authorList>
            <person name="Yang Y."/>
            <person name="Xiong J."/>
            <person name="Zhou Z."/>
            <person name="Huo F."/>
            <person name="Miao W."/>
            <person name="Ran C."/>
            <person name="Liu Y."/>
            <person name="Zhang J."/>
            <person name="Feng J."/>
            <person name="Wang M."/>
            <person name="Wang M."/>
            <person name="Wang L."/>
            <person name="Yao B."/>
        </authorList>
    </citation>
    <scope>NUCLEOTIDE SEQUENCE [LARGE SCALE GENOMIC DNA]</scope>
    <source>
        <strain evidence="2">Wuqing</strain>
    </source>
</reference>
<dbReference type="EMBL" id="JWZT01001213">
    <property type="protein sequence ID" value="KII72454.1"/>
    <property type="molecule type" value="Genomic_DNA"/>
</dbReference>
<keyword evidence="3" id="KW-1185">Reference proteome</keyword>
<dbReference type="AlphaFoldDB" id="A0A0C2J3L5"/>
<gene>
    <name evidence="2" type="ORF">RF11_09910</name>
</gene>
<organism evidence="2 3">
    <name type="scientific">Thelohanellus kitauei</name>
    <name type="common">Myxosporean</name>
    <dbReference type="NCBI Taxonomy" id="669202"/>
    <lineage>
        <taxon>Eukaryota</taxon>
        <taxon>Metazoa</taxon>
        <taxon>Cnidaria</taxon>
        <taxon>Myxozoa</taxon>
        <taxon>Myxosporea</taxon>
        <taxon>Bivalvulida</taxon>
        <taxon>Platysporina</taxon>
        <taxon>Myxobolidae</taxon>
        <taxon>Thelohanellus</taxon>
    </lineage>
</organism>
<dbReference type="InterPro" id="IPR044046">
    <property type="entry name" value="E3_ligase_UBR-like_C"/>
</dbReference>
<sequence length="121" mass="13910">MFRYLKVKEYESLPHNYPTLVEEFDKCRSCEKEINTALMCLICGKILPITYNCKCDSVRPKPYPRSVKDIVLNHSFTCHGSFGIYISINPPDIVVSDFYNVGTVHLSVYQGKHGDSMYGYK</sequence>
<evidence type="ECO:0000259" key="1">
    <source>
        <dbReference type="Pfam" id="PF18995"/>
    </source>
</evidence>
<evidence type="ECO:0000313" key="2">
    <source>
        <dbReference type="EMBL" id="KII72454.1"/>
    </source>
</evidence>
<dbReference type="Pfam" id="PF18995">
    <property type="entry name" value="PRT6_C"/>
    <property type="match status" value="1"/>
</dbReference>
<accession>A0A0C2J3L5</accession>
<comment type="caution">
    <text evidence="2">The sequence shown here is derived from an EMBL/GenBank/DDBJ whole genome shotgun (WGS) entry which is preliminary data.</text>
</comment>
<feature type="domain" description="E3 ubiquitin-protein ligase UBR-like C-terminal" evidence="1">
    <location>
        <begin position="12"/>
        <end position="115"/>
    </location>
</feature>
<name>A0A0C2J3L5_THEKT</name>
<proteinExistence type="predicted"/>
<evidence type="ECO:0000313" key="3">
    <source>
        <dbReference type="Proteomes" id="UP000031668"/>
    </source>
</evidence>
<dbReference type="Proteomes" id="UP000031668">
    <property type="component" value="Unassembled WGS sequence"/>
</dbReference>
<protein>
    <recommendedName>
        <fullName evidence="1">E3 ubiquitin-protein ligase UBR-like C-terminal domain-containing protein</fullName>
    </recommendedName>
</protein>